<feature type="domain" description="Inosine/uridine-preferring nucleoside hydrolase" evidence="4">
    <location>
        <begin position="154"/>
        <end position="286"/>
    </location>
</feature>
<keyword evidence="3" id="KW-0326">Glycosidase</keyword>
<name>A0AA35X3S3_GEOBA</name>
<evidence type="ECO:0000256" key="3">
    <source>
        <dbReference type="ARBA" id="ARBA00023295"/>
    </source>
</evidence>
<dbReference type="EMBL" id="CASHTH010003296">
    <property type="protein sequence ID" value="CAI8043059.1"/>
    <property type="molecule type" value="Genomic_DNA"/>
</dbReference>
<dbReference type="SUPFAM" id="SSF53590">
    <property type="entry name" value="Nucleoside hydrolase"/>
    <property type="match status" value="1"/>
</dbReference>
<comment type="similarity">
    <text evidence="1">Belongs to the IUNH family.</text>
</comment>
<organism evidence="5 6">
    <name type="scientific">Geodia barretti</name>
    <name type="common">Barrett's horny sponge</name>
    <dbReference type="NCBI Taxonomy" id="519541"/>
    <lineage>
        <taxon>Eukaryota</taxon>
        <taxon>Metazoa</taxon>
        <taxon>Porifera</taxon>
        <taxon>Demospongiae</taxon>
        <taxon>Heteroscleromorpha</taxon>
        <taxon>Tetractinellida</taxon>
        <taxon>Astrophorina</taxon>
        <taxon>Geodiidae</taxon>
        <taxon>Geodia</taxon>
    </lineage>
</organism>
<dbReference type="InterPro" id="IPR001910">
    <property type="entry name" value="Inosine/uridine_hydrolase_dom"/>
</dbReference>
<dbReference type="GO" id="GO:0005829">
    <property type="term" value="C:cytosol"/>
    <property type="evidence" value="ECO:0007669"/>
    <property type="project" value="TreeGrafter"/>
</dbReference>
<dbReference type="GO" id="GO:0008477">
    <property type="term" value="F:purine nucleosidase activity"/>
    <property type="evidence" value="ECO:0007669"/>
    <property type="project" value="TreeGrafter"/>
</dbReference>
<dbReference type="Proteomes" id="UP001174909">
    <property type="component" value="Unassembled WGS sequence"/>
</dbReference>
<protein>
    <submittedName>
        <fullName evidence="5">Pyrimidine-specific ribonucleoside hydrolase RihA</fullName>
    </submittedName>
</protein>
<accession>A0AA35X3S3</accession>
<comment type="caution">
    <text evidence="5">The sequence shown here is derived from an EMBL/GenBank/DDBJ whole genome shotgun (WGS) entry which is preliminary data.</text>
</comment>
<gene>
    <name evidence="5" type="ORF">GBAR_LOCUS23886</name>
</gene>
<dbReference type="InterPro" id="IPR023186">
    <property type="entry name" value="IUNH"/>
</dbReference>
<dbReference type="Pfam" id="PF01156">
    <property type="entry name" value="IU_nuc_hydro"/>
    <property type="match status" value="2"/>
</dbReference>
<evidence type="ECO:0000313" key="5">
    <source>
        <dbReference type="EMBL" id="CAI8043059.1"/>
    </source>
</evidence>
<keyword evidence="2 5" id="KW-0378">Hydrolase</keyword>
<dbReference type="Gene3D" id="3.90.245.10">
    <property type="entry name" value="Ribonucleoside hydrolase-like"/>
    <property type="match status" value="2"/>
</dbReference>
<reference evidence="5" key="1">
    <citation type="submission" date="2023-03" db="EMBL/GenBank/DDBJ databases">
        <authorList>
            <person name="Steffen K."/>
            <person name="Cardenas P."/>
        </authorList>
    </citation>
    <scope>NUCLEOTIDE SEQUENCE</scope>
</reference>
<evidence type="ECO:0000313" key="6">
    <source>
        <dbReference type="Proteomes" id="UP001174909"/>
    </source>
</evidence>
<dbReference type="GO" id="GO:0006152">
    <property type="term" value="P:purine nucleoside catabolic process"/>
    <property type="evidence" value="ECO:0007669"/>
    <property type="project" value="TreeGrafter"/>
</dbReference>
<evidence type="ECO:0000259" key="4">
    <source>
        <dbReference type="Pfam" id="PF01156"/>
    </source>
</evidence>
<proteinExistence type="inferred from homology"/>
<evidence type="ECO:0000256" key="2">
    <source>
        <dbReference type="ARBA" id="ARBA00022801"/>
    </source>
</evidence>
<dbReference type="InterPro" id="IPR036452">
    <property type="entry name" value="Ribo_hydro-like"/>
</dbReference>
<sequence>MPTRVIIDADPGVDDTAAILLALASPELEIEAVTAIYGNGSMAQCAANARRILAVAGRSDIPVYPGAAGPLLRIHTADWAAHIHGDDALGGEGARIDSADTVDAPVGNRAAVEIARRVLESPGDITVLALGRMTNLALALRIAPEIAVALAVCGDPESAAVLYDSGVPIVQVGLDVCDRCGFSDSQLHQLSQSEAPAVQLLVRATGFIQQAYRRMGRFAQGEAARYNDVPAVAYAVDSGLMQTTLLPVSIDTASDLTRGQTVVDWHGVTGRAPNVDVCLEVDAARLTEMVVERLINHDWPIH</sequence>
<evidence type="ECO:0000256" key="1">
    <source>
        <dbReference type="ARBA" id="ARBA00009176"/>
    </source>
</evidence>
<dbReference type="PANTHER" id="PTHR12304">
    <property type="entry name" value="INOSINE-URIDINE PREFERRING NUCLEOSIDE HYDROLASE"/>
    <property type="match status" value="1"/>
</dbReference>
<feature type="domain" description="Inosine/uridine-preferring nucleoside hydrolase" evidence="4">
    <location>
        <begin position="5"/>
        <end position="148"/>
    </location>
</feature>
<dbReference type="PANTHER" id="PTHR12304:SF4">
    <property type="entry name" value="URIDINE NUCLEOSIDASE"/>
    <property type="match status" value="1"/>
</dbReference>
<keyword evidence="6" id="KW-1185">Reference proteome</keyword>
<dbReference type="AlphaFoldDB" id="A0AA35X3S3"/>